<dbReference type="EnsemblMetazoa" id="XM_030985661">
    <property type="protein sequence ID" value="XP_030841521"/>
    <property type="gene ID" value="LOC115924052"/>
</dbReference>
<dbReference type="Pfam" id="PF17921">
    <property type="entry name" value="Integrase_H2C2"/>
    <property type="match status" value="1"/>
</dbReference>
<reference evidence="3" key="1">
    <citation type="submission" date="2015-02" db="EMBL/GenBank/DDBJ databases">
        <title>Genome sequencing for Strongylocentrotus purpuratus.</title>
        <authorList>
            <person name="Murali S."/>
            <person name="Liu Y."/>
            <person name="Vee V."/>
            <person name="English A."/>
            <person name="Wang M."/>
            <person name="Skinner E."/>
            <person name="Han Y."/>
            <person name="Muzny D.M."/>
            <person name="Worley K.C."/>
            <person name="Gibbs R.A."/>
        </authorList>
    </citation>
    <scope>NUCLEOTIDE SEQUENCE</scope>
</reference>
<keyword evidence="3" id="KW-1185">Reference proteome</keyword>
<proteinExistence type="predicted"/>
<dbReference type="InterPro" id="IPR012337">
    <property type="entry name" value="RNaseH-like_sf"/>
</dbReference>
<sequence length="990" mass="112650">MKPNKVRIVFDCAAKFCNGSLNDQLLSGPDFTNSLVGVLLRFRQERIALVADIEGMFHQVRVTPRDAGALRFLWWDNGDLDKTPKEYQMLVHLFGATSSPSCAGFALRKTVEDNQQDFDPEVSQTVLENFYVDDCLKSISSREEGKRLVSQLCEILKRGGFRLTKWVSNDREVLSAVPSTERAASVVDLDFDHLPIERTLGVLWDMNSDSFGFKVSPKDVPTTRRGLLSATSSLYDPLGFVAPFSLNAKILLQDLCAQGLGWDETVGKDELQRWTSWLSELPELSSVKIDRCFKPTGFVDPSYDLHIFCDASERAYAACAYLRVTDTDDRIHCAFVMGKTRLCPLKKMSVPRLELSAAALGVKLGQTIKEELRLPLRNTTYWTDSTSVLQYISNESRRFQTFVANRVAKIQSMSERSQWRHVSTHANPADDGSRGMPAGKLARWLQGPSFLVKEEREWPVSPPSLVKTDTTTLDLLVPEVKKKQVFATMSEDILERLMAKYSTWQRLKRGVAWILRYKTYLKLRVSRGIASLKKGDLTLEELNAAEREVIKHVQRQAFPIATNDKGNNGRLQQASTLSKLTPVMKDGLLRVGGRLTKAPISDEMKHPLILPHDHHVTKLLVMYYHQEVGHSGAGMTWTALRDRYWILKGGATVRRVIGNCFQCKKRNSARGRQFMADLPVERVTPDHPPFTNPGVDFFGPFYVKQGRSEVKRYGCVFTCLATRAVHIEVANSLETDSFINALRRFINRRGSPEKILSDNGTNFKGAYRELKEGLDKLNSKKVDLFLMQKGIAWEFNPPGASHMGGAWERMIRSIRRILGSLLKQQLVNDETLTTLMTEVEAILNARPLTQLSLDPRDEEPLTPNHLLLLRKNPSLPPGTFTKEDSYLQRRWRQVQFLANQFWKRWIKEYLPLLQQRQKWTRVERNFQTDDLVLVADDSSPRGKWPLGKVTATYPDRHGRVRQVEVRVGSKYYKRPISKLCLLEAGKDTAQ</sequence>
<feature type="domain" description="Integrase catalytic" evidence="1">
    <location>
        <begin position="685"/>
        <end position="871"/>
    </location>
</feature>
<dbReference type="PROSITE" id="PS50994">
    <property type="entry name" value="INTEGRASE"/>
    <property type="match status" value="1"/>
</dbReference>
<dbReference type="KEGG" id="spu:115924052"/>
<dbReference type="Proteomes" id="UP000007110">
    <property type="component" value="Unassembled WGS sequence"/>
</dbReference>
<dbReference type="CDD" id="cd01644">
    <property type="entry name" value="RT_pepA17"/>
    <property type="match status" value="1"/>
</dbReference>
<dbReference type="SUPFAM" id="SSF53098">
    <property type="entry name" value="Ribonuclease H-like"/>
    <property type="match status" value="1"/>
</dbReference>
<dbReference type="Pfam" id="PF05380">
    <property type="entry name" value="Peptidase_A17"/>
    <property type="match status" value="1"/>
</dbReference>
<protein>
    <recommendedName>
        <fullName evidence="1">Integrase catalytic domain-containing protein</fullName>
    </recommendedName>
</protein>
<dbReference type="Pfam" id="PF18701">
    <property type="entry name" value="DUF5641"/>
    <property type="match status" value="1"/>
</dbReference>
<dbReference type="InterPro" id="IPR008042">
    <property type="entry name" value="Retrotrans_Pao"/>
</dbReference>
<dbReference type="InterPro" id="IPR040676">
    <property type="entry name" value="DUF5641"/>
</dbReference>
<dbReference type="AlphaFoldDB" id="A0A7M7NTR3"/>
<dbReference type="GO" id="GO:0003676">
    <property type="term" value="F:nucleic acid binding"/>
    <property type="evidence" value="ECO:0007669"/>
    <property type="project" value="InterPro"/>
</dbReference>
<dbReference type="InterPro" id="IPR001584">
    <property type="entry name" value="Integrase_cat-core"/>
</dbReference>
<dbReference type="OMA" id="ITLCHER"/>
<dbReference type="GO" id="GO:0015074">
    <property type="term" value="P:DNA integration"/>
    <property type="evidence" value="ECO:0007669"/>
    <property type="project" value="InterPro"/>
</dbReference>
<name>A0A7M7NTR3_STRPU</name>
<dbReference type="PANTHER" id="PTHR47331">
    <property type="entry name" value="PHD-TYPE DOMAIN-CONTAINING PROTEIN"/>
    <property type="match status" value="1"/>
</dbReference>
<dbReference type="Gene3D" id="3.30.420.10">
    <property type="entry name" value="Ribonuclease H-like superfamily/Ribonuclease H"/>
    <property type="match status" value="1"/>
</dbReference>
<dbReference type="GeneID" id="115924052"/>
<dbReference type="InterPro" id="IPR043502">
    <property type="entry name" value="DNA/RNA_pol_sf"/>
</dbReference>
<organism evidence="2 3">
    <name type="scientific">Strongylocentrotus purpuratus</name>
    <name type="common">Purple sea urchin</name>
    <dbReference type="NCBI Taxonomy" id="7668"/>
    <lineage>
        <taxon>Eukaryota</taxon>
        <taxon>Metazoa</taxon>
        <taxon>Echinodermata</taxon>
        <taxon>Eleutherozoa</taxon>
        <taxon>Echinozoa</taxon>
        <taxon>Echinoidea</taxon>
        <taxon>Euechinoidea</taxon>
        <taxon>Echinacea</taxon>
        <taxon>Camarodonta</taxon>
        <taxon>Echinidea</taxon>
        <taxon>Strongylocentrotidae</taxon>
        <taxon>Strongylocentrotus</taxon>
    </lineage>
</organism>
<evidence type="ECO:0000313" key="2">
    <source>
        <dbReference type="EnsemblMetazoa" id="XP_030841521"/>
    </source>
</evidence>
<dbReference type="InParanoid" id="A0A7M7NTR3"/>
<reference evidence="2" key="2">
    <citation type="submission" date="2021-01" db="UniProtKB">
        <authorList>
            <consortium name="EnsemblMetazoa"/>
        </authorList>
    </citation>
    <scope>IDENTIFICATION</scope>
</reference>
<dbReference type="OrthoDB" id="8046937at2759"/>
<evidence type="ECO:0000259" key="1">
    <source>
        <dbReference type="PROSITE" id="PS50994"/>
    </source>
</evidence>
<evidence type="ECO:0000313" key="3">
    <source>
        <dbReference type="Proteomes" id="UP000007110"/>
    </source>
</evidence>
<dbReference type="SUPFAM" id="SSF56672">
    <property type="entry name" value="DNA/RNA polymerases"/>
    <property type="match status" value="1"/>
</dbReference>
<dbReference type="InterPro" id="IPR041588">
    <property type="entry name" value="Integrase_H2C2"/>
</dbReference>
<dbReference type="InterPro" id="IPR036397">
    <property type="entry name" value="RNaseH_sf"/>
</dbReference>
<dbReference type="PANTHER" id="PTHR47331:SF1">
    <property type="entry name" value="GAG-LIKE PROTEIN"/>
    <property type="match status" value="1"/>
</dbReference>
<dbReference type="RefSeq" id="XP_030841521.1">
    <property type="nucleotide sequence ID" value="XM_030985661.1"/>
</dbReference>
<accession>A0A7M7NTR3</accession>